<name>A0A916KP48_9POXV</name>
<gene>
    <name evidence="2" type="ORF">AHEV_175</name>
</gene>
<keyword evidence="1" id="KW-0472">Membrane</keyword>
<dbReference type="EMBL" id="HF679131">
    <property type="protein sequence ID" value="CCU55496.1"/>
    <property type="molecule type" value="Genomic_DNA"/>
</dbReference>
<dbReference type="GeneID" id="15614104"/>
<dbReference type="OrthoDB" id="37805at10239"/>
<evidence type="ECO:0000256" key="1">
    <source>
        <dbReference type="SAM" id="Phobius"/>
    </source>
</evidence>
<keyword evidence="1" id="KW-1133">Transmembrane helix</keyword>
<proteinExistence type="predicted"/>
<dbReference type="KEGG" id="vg:15614104"/>
<reference evidence="2" key="1">
    <citation type="journal article" date="2013" name="J. Virol.">
        <title>New Insights into the Evolution of Entomopoxvirinae from the Complete Genome Sequences of Four Entomopoxviruses Infecting Adoxophyes honmai, Choristoneura biennis, Choristoneura rosaceana, and Mythimna separata.</title>
        <authorList>
            <person name="Theze J."/>
            <person name="Takatsuka J."/>
            <person name="Li Z."/>
            <person name="Gallais J."/>
            <person name="Doucet D."/>
            <person name="Arif B."/>
            <person name="Nakai M."/>
            <person name="Herniou E.A."/>
        </authorList>
    </citation>
    <scope>NUCLEOTIDE SEQUENCE</scope>
    <source>
        <strain evidence="2">Tokyo</strain>
    </source>
</reference>
<feature type="transmembrane region" description="Helical" evidence="1">
    <location>
        <begin position="194"/>
        <end position="218"/>
    </location>
</feature>
<sequence>MYKLLIVYLIYINNVNAINVKYNDVNVNNLCDDVNIINILTCIDNNKIKCFKKQNSTIIGYIKGYKLNTKIYNNLKHILQYPIFCYKNNIYYINDSIIYDNVNNKFIYLHDEYKLLTTNIIMLNYNDNNFSIKYKSGIYLKYYYVIPFITHLLKNNTYNNIILKKKIKDSICVKNNIALLNNIKKNLSSYNANLFIIIFIPIILFFAFILMIYIFILCC</sequence>
<accession>A0A916KP48</accession>
<keyword evidence="1" id="KW-0812">Transmembrane</keyword>
<evidence type="ECO:0000313" key="3">
    <source>
        <dbReference type="Proteomes" id="UP000792575"/>
    </source>
</evidence>
<keyword evidence="3" id="KW-1185">Reference proteome</keyword>
<dbReference type="Proteomes" id="UP000792575">
    <property type="component" value="Genome"/>
</dbReference>
<dbReference type="RefSeq" id="YP_008003998.1">
    <property type="nucleotide sequence ID" value="NC_021247.1"/>
</dbReference>
<organism evidence="2 3">
    <name type="scientific">Adoxophyes honmai entomopoxvirus 'L'</name>
    <dbReference type="NCBI Taxonomy" id="1293540"/>
    <lineage>
        <taxon>Viruses</taxon>
        <taxon>Varidnaviria</taxon>
        <taxon>Bamfordvirae</taxon>
        <taxon>Nucleocytoviricota</taxon>
        <taxon>Pokkesviricetes</taxon>
        <taxon>Chitovirales</taxon>
        <taxon>Poxviridae</taxon>
        <taxon>Entomopoxvirinae</taxon>
        <taxon>Betaentomopoxvirus</taxon>
        <taxon>Betaentomopoxvirus ahonmai</taxon>
    </lineage>
</organism>
<protein>
    <submittedName>
        <fullName evidence="2">Uncharacterized protein</fullName>
    </submittedName>
</protein>
<evidence type="ECO:0000313" key="2">
    <source>
        <dbReference type="EMBL" id="CCU55496.1"/>
    </source>
</evidence>